<gene>
    <name evidence="4" type="primary">cbbS</name>
    <name evidence="6" type="ORF">L2A60_08750</name>
</gene>
<evidence type="ECO:0000256" key="1">
    <source>
        <dbReference type="ARBA" id="ARBA00022567"/>
    </source>
</evidence>
<evidence type="ECO:0000256" key="3">
    <source>
        <dbReference type="ARBA" id="ARBA00038826"/>
    </source>
</evidence>
<name>A0ABS9DZB3_9PROT</name>
<keyword evidence="1 4" id="KW-0113">Calvin cycle</keyword>
<dbReference type="InterPro" id="IPR036385">
    <property type="entry name" value="RuBisCO_ssu_sf"/>
</dbReference>
<dbReference type="CDD" id="cd03527">
    <property type="entry name" value="RuBisCO_small"/>
    <property type="match status" value="1"/>
</dbReference>
<evidence type="ECO:0000259" key="5">
    <source>
        <dbReference type="SMART" id="SM00961"/>
    </source>
</evidence>
<dbReference type="PANTHER" id="PTHR31262">
    <property type="entry name" value="RIBULOSE BISPHOSPHATE CARBOXYLASE SMALL CHAIN 1, CHLOROPLASTIC"/>
    <property type="match status" value="1"/>
</dbReference>
<proteinExistence type="inferred from homology"/>
<organism evidence="6 7">
    <name type="scientific">Acidiphilium iwatense</name>
    <dbReference type="NCBI Taxonomy" id="768198"/>
    <lineage>
        <taxon>Bacteria</taxon>
        <taxon>Pseudomonadati</taxon>
        <taxon>Pseudomonadota</taxon>
        <taxon>Alphaproteobacteria</taxon>
        <taxon>Acetobacterales</taxon>
        <taxon>Acidocellaceae</taxon>
        <taxon>Acidiphilium</taxon>
    </lineage>
</organism>
<dbReference type="Proteomes" id="UP001521209">
    <property type="component" value="Unassembled WGS sequence"/>
</dbReference>
<dbReference type="SMART" id="SM00961">
    <property type="entry name" value="RuBisCO_small"/>
    <property type="match status" value="1"/>
</dbReference>
<evidence type="ECO:0000313" key="6">
    <source>
        <dbReference type="EMBL" id="MCF3946767.1"/>
    </source>
</evidence>
<dbReference type="RefSeq" id="WP_235704003.1">
    <property type="nucleotide sequence ID" value="NZ_JAKGBZ010000013.1"/>
</dbReference>
<reference evidence="6 7" key="1">
    <citation type="submission" date="2022-01" db="EMBL/GenBank/DDBJ databases">
        <authorList>
            <person name="Won M."/>
            <person name="Kim S.-J."/>
            <person name="Kwon S.-W."/>
        </authorList>
    </citation>
    <scope>NUCLEOTIDE SEQUENCE [LARGE SCALE GENOMIC DNA]</scope>
    <source>
        <strain evidence="6 7">KCTC 23505</strain>
    </source>
</reference>
<comment type="function">
    <text evidence="4">RuBisCO catalyzes two reactions: the carboxylation of D-ribulose 1,5-bisphosphate, the primary event in carbon dioxide fixation, as well as the oxidative fragmentation of the pentose substrate. Both reactions occur simultaneously and in competition at the same active site. Although the small subunit is not catalytic it is essential for maximal activity.</text>
</comment>
<dbReference type="HAMAP" id="MF_00859">
    <property type="entry name" value="RuBisCO_S_bact"/>
    <property type="match status" value="1"/>
</dbReference>
<dbReference type="InterPro" id="IPR024681">
    <property type="entry name" value="RuBisCO_ssu"/>
</dbReference>
<dbReference type="Gene3D" id="3.30.190.10">
    <property type="entry name" value="Ribulose bisphosphate carboxylase, small subunit"/>
    <property type="match status" value="1"/>
</dbReference>
<dbReference type="PANTHER" id="PTHR31262:SF23">
    <property type="entry name" value="RIBULOSE BISPHOSPHATE CARBOXYLASE SMALL SUBUNIT"/>
    <property type="match status" value="1"/>
</dbReference>
<evidence type="ECO:0000313" key="7">
    <source>
        <dbReference type="Proteomes" id="UP001521209"/>
    </source>
</evidence>
<dbReference type="Pfam" id="PF00101">
    <property type="entry name" value="RuBisCO_small"/>
    <property type="match status" value="1"/>
</dbReference>
<evidence type="ECO:0000256" key="2">
    <source>
        <dbReference type="ARBA" id="ARBA00023300"/>
    </source>
</evidence>
<comment type="subunit">
    <text evidence="3 4">Heterohexadecamer of 8 large and 8 small subunits.</text>
</comment>
<comment type="miscellaneous">
    <text evidence="4">The basic functional RuBisCO is composed of a large chain homodimer in a 'head-to-tail' conformation. In form I RuBisCO this homodimer is arranged in a barrel-like tetramer with the small subunits forming a tetrameric 'cap' on each end of the 'barrel'.</text>
</comment>
<dbReference type="EMBL" id="JAKGBZ010000013">
    <property type="protein sequence ID" value="MCF3946767.1"/>
    <property type="molecule type" value="Genomic_DNA"/>
</dbReference>
<evidence type="ECO:0000256" key="4">
    <source>
        <dbReference type="HAMAP-Rule" id="MF_00859"/>
    </source>
</evidence>
<keyword evidence="2 4" id="KW-0120">Carbon dioxide fixation</keyword>
<protein>
    <recommendedName>
        <fullName evidence="4">Ribulose bisphosphate carboxylase small subunit</fullName>
        <shortName evidence="4">RuBisCO small subunit</shortName>
    </recommendedName>
</protein>
<dbReference type="SUPFAM" id="SSF55239">
    <property type="entry name" value="RuBisCO, small subunit"/>
    <property type="match status" value="1"/>
</dbReference>
<feature type="domain" description="Ribulose bisphosphate carboxylase small subunit" evidence="5">
    <location>
        <begin position="4"/>
        <end position="103"/>
    </location>
</feature>
<keyword evidence="7" id="KW-1185">Reference proteome</keyword>
<accession>A0ABS9DZB3</accession>
<comment type="caution">
    <text evidence="6">The sequence shown here is derived from an EMBL/GenBank/DDBJ whole genome shotgun (WGS) entry which is preliminary data.</text>
</comment>
<dbReference type="InterPro" id="IPR000894">
    <property type="entry name" value="RuBisCO_ssu_dom"/>
</dbReference>
<comment type="similarity">
    <text evidence="4">Belongs to the RuBisCO small chain family.</text>
</comment>
<sequence length="141" mass="16823">MRITQGCFSFLPDLTEIQITRQIQYCLDQGWAVNIEYTDDPHPRNTFWEMWGHPMFDIRDAKAIMGELNECRKMHEECYIRLSAFDASHTWESLRISFIVQRPSHEPGFMLVRQETEGRNLRYETRAYVMEKPQGSRYAKP</sequence>